<accession>A0A1F7FFH3</accession>
<dbReference type="EMBL" id="MFYX01000056">
    <property type="protein sequence ID" value="OGK05445.1"/>
    <property type="molecule type" value="Genomic_DNA"/>
</dbReference>
<dbReference type="Proteomes" id="UP000179243">
    <property type="component" value="Unassembled WGS sequence"/>
</dbReference>
<dbReference type="AlphaFoldDB" id="A0A1F7FFH3"/>
<name>A0A1F7FFH3_UNCRA</name>
<organism evidence="1 2">
    <name type="scientific">Candidatus Raymondbacteria bacterium RIFOXYD12_FULL_49_13</name>
    <dbReference type="NCBI Taxonomy" id="1817890"/>
    <lineage>
        <taxon>Bacteria</taxon>
        <taxon>Raymondiibacteriota</taxon>
    </lineage>
</organism>
<evidence type="ECO:0000313" key="1">
    <source>
        <dbReference type="EMBL" id="OGK05445.1"/>
    </source>
</evidence>
<reference evidence="1 2" key="1">
    <citation type="journal article" date="2016" name="Nat. Commun.">
        <title>Thousands of microbial genomes shed light on interconnected biogeochemical processes in an aquifer system.</title>
        <authorList>
            <person name="Anantharaman K."/>
            <person name="Brown C.T."/>
            <person name="Hug L.A."/>
            <person name="Sharon I."/>
            <person name="Castelle C.J."/>
            <person name="Probst A.J."/>
            <person name="Thomas B.C."/>
            <person name="Singh A."/>
            <person name="Wilkins M.J."/>
            <person name="Karaoz U."/>
            <person name="Brodie E.L."/>
            <person name="Williams K.H."/>
            <person name="Hubbard S.S."/>
            <person name="Banfield J.F."/>
        </authorList>
    </citation>
    <scope>NUCLEOTIDE SEQUENCE [LARGE SCALE GENOMIC DNA]</scope>
</reference>
<sequence>MLKLPPITLQKYWAIKRSLRSLIERYFCLPLVQAAIWGGALTAQHGAVVCLLPGSCLRFLLARIRILLYFGKTVSKKIIFFWKPCFAWI</sequence>
<gene>
    <name evidence="1" type="ORF">A2519_03350</name>
</gene>
<protein>
    <submittedName>
        <fullName evidence="1">Uncharacterized protein</fullName>
    </submittedName>
</protein>
<comment type="caution">
    <text evidence="1">The sequence shown here is derived from an EMBL/GenBank/DDBJ whole genome shotgun (WGS) entry which is preliminary data.</text>
</comment>
<proteinExistence type="predicted"/>
<evidence type="ECO:0000313" key="2">
    <source>
        <dbReference type="Proteomes" id="UP000179243"/>
    </source>
</evidence>